<evidence type="ECO:0000313" key="3">
    <source>
        <dbReference type="Proteomes" id="UP000835052"/>
    </source>
</evidence>
<evidence type="ECO:0000313" key="2">
    <source>
        <dbReference type="EMBL" id="CAD6185369.1"/>
    </source>
</evidence>
<organism evidence="2 3">
    <name type="scientific">Caenorhabditis auriculariae</name>
    <dbReference type="NCBI Taxonomy" id="2777116"/>
    <lineage>
        <taxon>Eukaryota</taxon>
        <taxon>Metazoa</taxon>
        <taxon>Ecdysozoa</taxon>
        <taxon>Nematoda</taxon>
        <taxon>Chromadorea</taxon>
        <taxon>Rhabditida</taxon>
        <taxon>Rhabditina</taxon>
        <taxon>Rhabditomorpha</taxon>
        <taxon>Rhabditoidea</taxon>
        <taxon>Rhabditidae</taxon>
        <taxon>Peloderinae</taxon>
        <taxon>Caenorhabditis</taxon>
    </lineage>
</organism>
<reference evidence="2" key="1">
    <citation type="submission" date="2020-10" db="EMBL/GenBank/DDBJ databases">
        <authorList>
            <person name="Kikuchi T."/>
        </authorList>
    </citation>
    <scope>NUCLEOTIDE SEQUENCE</scope>
    <source>
        <strain evidence="2">NKZ352</strain>
    </source>
</reference>
<protein>
    <submittedName>
        <fullName evidence="2">Uncharacterized protein</fullName>
    </submittedName>
</protein>
<keyword evidence="3" id="KW-1185">Reference proteome</keyword>
<dbReference type="Proteomes" id="UP000835052">
    <property type="component" value="Unassembled WGS sequence"/>
</dbReference>
<accession>A0A8S1GQ34</accession>
<comment type="caution">
    <text evidence="2">The sequence shown here is derived from an EMBL/GenBank/DDBJ whole genome shotgun (WGS) entry which is preliminary data.</text>
</comment>
<sequence length="106" mass="11827">MQDHNKQPTAGLRQERGLIKQGWNTRTVGWTSGGMKERDKESHEFWRLSEGSALQTGAPRRAAAVFVATPNEPNRNEPTDCLKIDPPPSRRWPLLSSATVSTLTNC</sequence>
<dbReference type="EMBL" id="CAJGYM010000002">
    <property type="protein sequence ID" value="CAD6185369.1"/>
    <property type="molecule type" value="Genomic_DNA"/>
</dbReference>
<evidence type="ECO:0000256" key="1">
    <source>
        <dbReference type="SAM" id="MobiDB-lite"/>
    </source>
</evidence>
<gene>
    <name evidence="2" type="ORF">CAUJ_LOCUS1288</name>
</gene>
<name>A0A8S1GQ34_9PELO</name>
<proteinExistence type="predicted"/>
<dbReference type="AlphaFoldDB" id="A0A8S1GQ34"/>
<feature type="region of interest" description="Disordered" evidence="1">
    <location>
        <begin position="1"/>
        <end position="38"/>
    </location>
</feature>